<sequence length="450" mass="48030">MSFTSLPEELLERILAHTFAPRPSSLASTSPYSPAPSPTTPTPHLLTRSSSTPFPSAHSRTANIRPARSQVPVYSPLLTCSLLARVGTPLLYTHLRLTSASQTALLVHTFQACPDLKRAVRTLTLDGIWSDVYDLVQSLIADDGCRLESFDFLIDAGPGTDTSSDSPLDKFGLALSLLPSFQRLKHITVRKSADAYLTLAGPVRVLGCLSDVVQRWDNLETINIAFRLPSGPRVPAVSLNRFPALHAHPSPIPAVSGASARLVTALSSTPNLKVIHAQLPAVWNTSLLEISTNPSLRAIVLDPSPPHAGAHMFIAQARKHARLDALIRAGTPPPPPAPLRAPAEINARERGGVLPPPSTSRSRAYTTAGMRSVVAFPSAAPLIEEKPPAAMTPHSSSSSTSRKDGFLKPRQSLSVPSVSAPAPAMAGVRSRQSQTRKSKSKGKGRRMSTV</sequence>
<feature type="compositionally biased region" description="Low complexity" evidence="1">
    <location>
        <begin position="23"/>
        <end position="32"/>
    </location>
</feature>
<organism evidence="2 3">
    <name type="scientific">Hermanssonia centrifuga</name>
    <dbReference type="NCBI Taxonomy" id="98765"/>
    <lineage>
        <taxon>Eukaryota</taxon>
        <taxon>Fungi</taxon>
        <taxon>Dikarya</taxon>
        <taxon>Basidiomycota</taxon>
        <taxon>Agaricomycotina</taxon>
        <taxon>Agaricomycetes</taxon>
        <taxon>Polyporales</taxon>
        <taxon>Meruliaceae</taxon>
        <taxon>Hermanssonia</taxon>
    </lineage>
</organism>
<feature type="region of interest" description="Disordered" evidence="1">
    <location>
        <begin position="387"/>
        <end position="450"/>
    </location>
</feature>
<dbReference type="OrthoDB" id="2786563at2759"/>
<proteinExistence type="predicted"/>
<feature type="compositionally biased region" description="Low complexity" evidence="1">
    <location>
        <begin position="414"/>
        <end position="433"/>
    </location>
</feature>
<evidence type="ECO:0000313" key="3">
    <source>
        <dbReference type="Proteomes" id="UP000186601"/>
    </source>
</evidence>
<evidence type="ECO:0000313" key="2">
    <source>
        <dbReference type="EMBL" id="PSR72526.1"/>
    </source>
</evidence>
<accession>A0A2R6NJK7</accession>
<dbReference type="AlphaFoldDB" id="A0A2R6NJK7"/>
<gene>
    <name evidence="2" type="ORF">PHLCEN_2v11596</name>
</gene>
<feature type="compositionally biased region" description="Basic residues" evidence="1">
    <location>
        <begin position="434"/>
        <end position="450"/>
    </location>
</feature>
<feature type="region of interest" description="Disordered" evidence="1">
    <location>
        <begin position="22"/>
        <end position="62"/>
    </location>
</feature>
<reference evidence="2 3" key="1">
    <citation type="submission" date="2018-02" db="EMBL/GenBank/DDBJ databases">
        <title>Genome sequence of the basidiomycete white-rot fungus Phlebia centrifuga.</title>
        <authorList>
            <person name="Granchi Z."/>
            <person name="Peng M."/>
            <person name="de Vries R.P."/>
            <person name="Hilden K."/>
            <person name="Makela M.R."/>
            <person name="Grigoriev I."/>
            <person name="Riley R."/>
        </authorList>
    </citation>
    <scope>NUCLEOTIDE SEQUENCE [LARGE SCALE GENOMIC DNA]</scope>
    <source>
        <strain evidence="2 3">FBCC195</strain>
    </source>
</reference>
<evidence type="ECO:0000256" key="1">
    <source>
        <dbReference type="SAM" id="MobiDB-lite"/>
    </source>
</evidence>
<dbReference type="Proteomes" id="UP000186601">
    <property type="component" value="Unassembled WGS sequence"/>
</dbReference>
<name>A0A2R6NJK7_9APHY</name>
<dbReference type="EMBL" id="MLYV02001159">
    <property type="protein sequence ID" value="PSR72526.1"/>
    <property type="molecule type" value="Genomic_DNA"/>
</dbReference>
<comment type="caution">
    <text evidence="2">The sequence shown here is derived from an EMBL/GenBank/DDBJ whole genome shotgun (WGS) entry which is preliminary data.</text>
</comment>
<keyword evidence="3" id="KW-1185">Reference proteome</keyword>
<feature type="compositionally biased region" description="Low complexity" evidence="1">
    <location>
        <begin position="42"/>
        <end position="53"/>
    </location>
</feature>
<protein>
    <submittedName>
        <fullName evidence="2">Uncharacterized protein</fullName>
    </submittedName>
</protein>